<accession>B3T1P3</accession>
<name>B3T1P3_9ZZZZ</name>
<evidence type="ECO:0008006" key="2">
    <source>
        <dbReference type="Google" id="ProtNLM"/>
    </source>
</evidence>
<reference evidence="1" key="1">
    <citation type="journal article" date="2008" name="ISME J.">
        <title>Genomic patterns of recombination, clonal divergence and environment in marine microbial populations.</title>
        <authorList>
            <person name="Konstantinidis K.T."/>
            <person name="Delong E.F."/>
        </authorList>
    </citation>
    <scope>NUCLEOTIDE SEQUENCE</scope>
</reference>
<organism evidence="1">
    <name type="scientific">uncultured marine microorganism HF4000_010L19</name>
    <dbReference type="NCBI Taxonomy" id="455518"/>
    <lineage>
        <taxon>unclassified sequences</taxon>
        <taxon>environmental samples</taxon>
    </lineage>
</organism>
<evidence type="ECO:0000313" key="1">
    <source>
        <dbReference type="EMBL" id="ABZ06502.1"/>
    </source>
</evidence>
<dbReference type="EMBL" id="EU016577">
    <property type="protein sequence ID" value="ABZ06502.1"/>
    <property type="molecule type" value="Genomic_DNA"/>
</dbReference>
<dbReference type="AlphaFoldDB" id="B3T1P3"/>
<gene>
    <name evidence="1" type="ORF">ALOHA_HF4000010L19ctg1g16</name>
</gene>
<proteinExistence type="predicted"/>
<sequence length="217" mass="23202">MKIKKYKKSERGFALALALLLLVVMSLMGASLVLIASSDHKQNNLLDTNQQAFYAAETGITIAKKWIVDTSSSKTLSPGGSPAITFCKTNFFPNLNQGSIKAINNPATNQAHVGRNTLNSVISMSGASADEQKRLAKFSYEFFITYTPDPNGNTDPNGNPLVPRTKQVTGTMGSSVAEGTSYKTGGTSMATYYTIFSCGKGENDTIVPLEAVVTLVQ</sequence>
<protein>
    <recommendedName>
        <fullName evidence="2">Type 4 fimbrial biogenesis protein PilX N-terminal domain-containing protein</fullName>
    </recommendedName>
</protein>